<proteinExistence type="predicted"/>
<dbReference type="AlphaFoldDB" id="A0A0D7ASH7"/>
<feature type="compositionally biased region" description="Low complexity" evidence="1">
    <location>
        <begin position="66"/>
        <end position="78"/>
    </location>
</feature>
<feature type="region of interest" description="Disordered" evidence="1">
    <location>
        <begin position="65"/>
        <end position="87"/>
    </location>
</feature>
<sequence>MMVQKSPPVGKEWLRCRKHDGIMATNKSKEQRKKKSSAADLHTIHYVTYCTPAHTFTVIKQKSYTPSSFTQHQSQPSPSSSPSPPAH</sequence>
<evidence type="ECO:0000256" key="1">
    <source>
        <dbReference type="SAM" id="MobiDB-lite"/>
    </source>
</evidence>
<accession>A0A0D7ASH7</accession>
<evidence type="ECO:0000313" key="2">
    <source>
        <dbReference type="EMBL" id="KIY60975.1"/>
    </source>
</evidence>
<dbReference type="EMBL" id="KN881119">
    <property type="protein sequence ID" value="KIY60975.1"/>
    <property type="molecule type" value="Genomic_DNA"/>
</dbReference>
<gene>
    <name evidence="2" type="ORF">CYLTODRAFT_253403</name>
</gene>
<reference evidence="2 3" key="1">
    <citation type="journal article" date="2015" name="Fungal Genet. Biol.">
        <title>Evolution of novel wood decay mechanisms in Agaricales revealed by the genome sequences of Fistulina hepatica and Cylindrobasidium torrendii.</title>
        <authorList>
            <person name="Floudas D."/>
            <person name="Held B.W."/>
            <person name="Riley R."/>
            <person name="Nagy L.G."/>
            <person name="Koehler G."/>
            <person name="Ransdell A.S."/>
            <person name="Younus H."/>
            <person name="Chow J."/>
            <person name="Chiniquy J."/>
            <person name="Lipzen A."/>
            <person name="Tritt A."/>
            <person name="Sun H."/>
            <person name="Haridas S."/>
            <person name="LaButti K."/>
            <person name="Ohm R.A."/>
            <person name="Kues U."/>
            <person name="Blanchette R.A."/>
            <person name="Grigoriev I.V."/>
            <person name="Minto R.E."/>
            <person name="Hibbett D.S."/>
        </authorList>
    </citation>
    <scope>NUCLEOTIDE SEQUENCE [LARGE SCALE GENOMIC DNA]</scope>
    <source>
        <strain evidence="2 3">FP15055 ss-10</strain>
    </source>
</reference>
<protein>
    <submittedName>
        <fullName evidence="2">Uncharacterized protein</fullName>
    </submittedName>
</protein>
<dbReference type="Proteomes" id="UP000054007">
    <property type="component" value="Unassembled WGS sequence"/>
</dbReference>
<organism evidence="2 3">
    <name type="scientific">Cylindrobasidium torrendii FP15055 ss-10</name>
    <dbReference type="NCBI Taxonomy" id="1314674"/>
    <lineage>
        <taxon>Eukaryota</taxon>
        <taxon>Fungi</taxon>
        <taxon>Dikarya</taxon>
        <taxon>Basidiomycota</taxon>
        <taxon>Agaricomycotina</taxon>
        <taxon>Agaricomycetes</taxon>
        <taxon>Agaricomycetidae</taxon>
        <taxon>Agaricales</taxon>
        <taxon>Marasmiineae</taxon>
        <taxon>Physalacriaceae</taxon>
        <taxon>Cylindrobasidium</taxon>
    </lineage>
</organism>
<name>A0A0D7ASH7_9AGAR</name>
<keyword evidence="3" id="KW-1185">Reference proteome</keyword>
<evidence type="ECO:0000313" key="3">
    <source>
        <dbReference type="Proteomes" id="UP000054007"/>
    </source>
</evidence>